<dbReference type="InterPro" id="IPR036910">
    <property type="entry name" value="HMG_box_dom_sf"/>
</dbReference>
<dbReference type="Pfam" id="PF24245">
    <property type="entry name" value="INO80F"/>
    <property type="match status" value="1"/>
</dbReference>
<keyword evidence="2 3" id="KW-0539">Nucleus</keyword>
<dbReference type="InterPro" id="IPR056513">
    <property type="entry name" value="INO80F"/>
</dbReference>
<feature type="region of interest" description="Disordered" evidence="4">
    <location>
        <begin position="89"/>
        <end position="144"/>
    </location>
</feature>
<feature type="domain" description="HMG box" evidence="5">
    <location>
        <begin position="140"/>
        <end position="192"/>
    </location>
</feature>
<dbReference type="SUPFAM" id="SSF47095">
    <property type="entry name" value="HMG-box"/>
    <property type="match status" value="1"/>
</dbReference>
<dbReference type="GO" id="GO:0043065">
    <property type="term" value="P:positive regulation of apoptotic process"/>
    <property type="evidence" value="ECO:0007669"/>
    <property type="project" value="TreeGrafter"/>
</dbReference>
<feature type="DNA-binding region" description="HMG box" evidence="3">
    <location>
        <begin position="140"/>
        <end position="192"/>
    </location>
</feature>
<comment type="subcellular location">
    <subcellularLocation>
        <location evidence="1">Nucleus</location>
    </subcellularLocation>
</comment>
<dbReference type="PANTHER" id="PTHR35084">
    <property type="entry name" value="TCF3 FUSION PARTNER"/>
    <property type="match status" value="1"/>
</dbReference>
<comment type="caution">
    <text evidence="6">The sequence shown here is derived from an EMBL/GenBank/DDBJ whole genome shotgun (WGS) entry which is preliminary data.</text>
</comment>
<name>A0A8J2R4V0_9NEOP</name>
<dbReference type="PROSITE" id="PS50118">
    <property type="entry name" value="HMG_BOX_2"/>
    <property type="match status" value="1"/>
</dbReference>
<dbReference type="Gene3D" id="1.10.30.10">
    <property type="entry name" value="High mobility group box domain"/>
    <property type="match status" value="1"/>
</dbReference>
<evidence type="ECO:0000313" key="6">
    <source>
        <dbReference type="EMBL" id="CAG9584839.1"/>
    </source>
</evidence>
<feature type="compositionally biased region" description="Basic and acidic residues" evidence="4">
    <location>
        <begin position="130"/>
        <end position="139"/>
    </location>
</feature>
<evidence type="ECO:0000256" key="3">
    <source>
        <dbReference type="PROSITE-ProRule" id="PRU00267"/>
    </source>
</evidence>
<evidence type="ECO:0000256" key="2">
    <source>
        <dbReference type="ARBA" id="ARBA00023242"/>
    </source>
</evidence>
<dbReference type="AlphaFoldDB" id="A0A8J2R4V0"/>
<dbReference type="Pfam" id="PF00505">
    <property type="entry name" value="HMG_box"/>
    <property type="match status" value="1"/>
</dbReference>
<proteinExistence type="predicted"/>
<protein>
    <submittedName>
        <fullName evidence="6">(African queen) hypothetical protein</fullName>
    </submittedName>
</protein>
<evidence type="ECO:0000256" key="1">
    <source>
        <dbReference type="ARBA" id="ARBA00004123"/>
    </source>
</evidence>
<dbReference type="EMBL" id="CAKASE010000082">
    <property type="protein sequence ID" value="CAG9584839.1"/>
    <property type="molecule type" value="Genomic_DNA"/>
</dbReference>
<accession>A0A8J2R4V0</accession>
<dbReference type="InterPro" id="IPR009071">
    <property type="entry name" value="HMG_box_dom"/>
</dbReference>
<reference evidence="6" key="1">
    <citation type="submission" date="2021-09" db="EMBL/GenBank/DDBJ databases">
        <authorList>
            <person name="Martin H S."/>
        </authorList>
    </citation>
    <scope>NUCLEOTIDE SEQUENCE</scope>
</reference>
<keyword evidence="7" id="KW-1185">Reference proteome</keyword>
<sequence>MTVQQLNSNISDDSDDMVSLPSEEEIYRRKYQLLLERCEVLQQDNERIVNRIHEVKKITKRYKKDIKLLVERLDKHGDPFRTASVEVEVKPKVPVRPPRVGAKTQTQSKQVDKQNASGGKKPAPKRKSKADKPERDPNAPKKPCNAFFQFCQEQRPVVVAETATDVGSEPTKQEITRQLASRWRALTSDEKRVIILLKNLQISP</sequence>
<dbReference type="PANTHER" id="PTHR35084:SF1">
    <property type="entry name" value="TCF3 FUSION PARTNER"/>
    <property type="match status" value="1"/>
</dbReference>
<gene>
    <name evidence="6" type="ORF">DCHRY22_LOCUS15353</name>
</gene>
<dbReference type="OrthoDB" id="10070927at2759"/>
<evidence type="ECO:0000256" key="4">
    <source>
        <dbReference type="SAM" id="MobiDB-lite"/>
    </source>
</evidence>
<keyword evidence="3" id="KW-0238">DNA-binding</keyword>
<evidence type="ECO:0000259" key="5">
    <source>
        <dbReference type="PROSITE" id="PS50118"/>
    </source>
</evidence>
<dbReference type="Proteomes" id="UP000789524">
    <property type="component" value="Unassembled WGS sequence"/>
</dbReference>
<dbReference type="GO" id="GO:0003677">
    <property type="term" value="F:DNA binding"/>
    <property type="evidence" value="ECO:0007669"/>
    <property type="project" value="UniProtKB-UniRule"/>
</dbReference>
<dbReference type="GO" id="GO:0031011">
    <property type="term" value="C:Ino80 complex"/>
    <property type="evidence" value="ECO:0007669"/>
    <property type="project" value="TreeGrafter"/>
</dbReference>
<dbReference type="GO" id="GO:0097190">
    <property type="term" value="P:apoptotic signaling pathway"/>
    <property type="evidence" value="ECO:0007669"/>
    <property type="project" value="TreeGrafter"/>
</dbReference>
<dbReference type="InterPro" id="IPR033555">
    <property type="entry name" value="TFPT"/>
</dbReference>
<evidence type="ECO:0000313" key="7">
    <source>
        <dbReference type="Proteomes" id="UP000789524"/>
    </source>
</evidence>
<organism evidence="6 7">
    <name type="scientific">Danaus chrysippus</name>
    <name type="common">African queen</name>
    <dbReference type="NCBI Taxonomy" id="151541"/>
    <lineage>
        <taxon>Eukaryota</taxon>
        <taxon>Metazoa</taxon>
        <taxon>Ecdysozoa</taxon>
        <taxon>Arthropoda</taxon>
        <taxon>Hexapoda</taxon>
        <taxon>Insecta</taxon>
        <taxon>Pterygota</taxon>
        <taxon>Neoptera</taxon>
        <taxon>Endopterygota</taxon>
        <taxon>Lepidoptera</taxon>
        <taxon>Glossata</taxon>
        <taxon>Ditrysia</taxon>
        <taxon>Papilionoidea</taxon>
        <taxon>Nymphalidae</taxon>
        <taxon>Danainae</taxon>
        <taxon>Danaini</taxon>
        <taxon>Danaina</taxon>
        <taxon>Danaus</taxon>
        <taxon>Anosia</taxon>
    </lineage>
</organism>
<feature type="compositionally biased region" description="Polar residues" evidence="4">
    <location>
        <begin position="103"/>
        <end position="117"/>
    </location>
</feature>